<reference evidence="2 3" key="1">
    <citation type="submission" date="2020-01" db="EMBL/GenBank/DDBJ databases">
        <title>Draft Genome Analysis of Muricauda sp. HICW Isolated from coastal seawater of PR China.</title>
        <authorList>
            <person name="Chen M.-X."/>
        </authorList>
    </citation>
    <scope>NUCLEOTIDE SEQUENCE [LARGE SCALE GENOMIC DNA]</scope>
    <source>
        <strain evidence="2 3">HICW</strain>
    </source>
</reference>
<keyword evidence="3" id="KW-1185">Reference proteome</keyword>
<dbReference type="Pfam" id="PF13715">
    <property type="entry name" value="CarbopepD_reg_2"/>
    <property type="match status" value="1"/>
</dbReference>
<proteinExistence type="predicted"/>
<evidence type="ECO:0000256" key="1">
    <source>
        <dbReference type="SAM" id="SignalP"/>
    </source>
</evidence>
<dbReference type="RefSeq" id="WP_108247204.1">
    <property type="nucleotide sequence ID" value="NZ_WYET01000005.1"/>
</dbReference>
<dbReference type="AlphaFoldDB" id="A0A850NEF3"/>
<dbReference type="EMBL" id="WYET01000005">
    <property type="protein sequence ID" value="NVN19193.1"/>
    <property type="molecule type" value="Genomic_DNA"/>
</dbReference>
<dbReference type="InterPro" id="IPR008969">
    <property type="entry name" value="CarboxyPept-like_regulatory"/>
</dbReference>
<protein>
    <recommendedName>
        <fullName evidence="4">CarboxypepD_reg-like domain-containing protein</fullName>
    </recommendedName>
</protein>
<evidence type="ECO:0008006" key="4">
    <source>
        <dbReference type="Google" id="ProtNLM"/>
    </source>
</evidence>
<sequence>MKNIYLIVFSLLLSGYCMAQDSRQMLRGKVLYRSSNVPNENVINSTSGHATITNDNGEFMIEVMEGDQLVFTAINYQLEVVKITPEILANNRLVVEVDEKVQELDEVVVSPENQERFLEVKNEDFKQFDYEIDRSTEVENIANSQITRGMKDGLNFVNIFKALFKSQDANGQERIPLKVSEVLRHVYDDEFFVVDLRLPQDKIDAFLLYCDDKIPSQTLLKKENEFQLIDFLVTQSKEFRATLNEE</sequence>
<keyword evidence="1" id="KW-0732">Signal</keyword>
<accession>A0A850NEF3</accession>
<dbReference type="SUPFAM" id="SSF49464">
    <property type="entry name" value="Carboxypeptidase regulatory domain-like"/>
    <property type="match status" value="1"/>
</dbReference>
<evidence type="ECO:0000313" key="3">
    <source>
        <dbReference type="Proteomes" id="UP000558089"/>
    </source>
</evidence>
<gene>
    <name evidence="2" type="ORF">GUA46_12660</name>
</gene>
<name>A0A850NEF3_9FLAO</name>
<dbReference type="Proteomes" id="UP000558089">
    <property type="component" value="Unassembled WGS sequence"/>
</dbReference>
<feature type="signal peptide" evidence="1">
    <location>
        <begin position="1"/>
        <end position="19"/>
    </location>
</feature>
<organism evidence="2 3">
    <name type="scientific">Flagellimonas chongwuensis</name>
    <dbReference type="NCBI Taxonomy" id="2697365"/>
    <lineage>
        <taxon>Bacteria</taxon>
        <taxon>Pseudomonadati</taxon>
        <taxon>Bacteroidota</taxon>
        <taxon>Flavobacteriia</taxon>
        <taxon>Flavobacteriales</taxon>
        <taxon>Flavobacteriaceae</taxon>
        <taxon>Flagellimonas</taxon>
    </lineage>
</organism>
<comment type="caution">
    <text evidence="2">The sequence shown here is derived from an EMBL/GenBank/DDBJ whole genome shotgun (WGS) entry which is preliminary data.</text>
</comment>
<feature type="chain" id="PRO_5032428756" description="CarboxypepD_reg-like domain-containing protein" evidence="1">
    <location>
        <begin position="20"/>
        <end position="246"/>
    </location>
</feature>
<evidence type="ECO:0000313" key="2">
    <source>
        <dbReference type="EMBL" id="NVN19193.1"/>
    </source>
</evidence>